<dbReference type="GeneID" id="105214422"/>
<protein>
    <submittedName>
        <fullName evidence="2">28S ribosomal protein S34, mitochondrial</fullName>
    </submittedName>
</protein>
<dbReference type="OrthoDB" id="16434at2759"/>
<dbReference type="GO" id="GO:0005840">
    <property type="term" value="C:ribosome"/>
    <property type="evidence" value="ECO:0007669"/>
    <property type="project" value="UniProtKB-KW"/>
</dbReference>
<feature type="region of interest" description="Disordered" evidence="1">
    <location>
        <begin position="143"/>
        <end position="163"/>
    </location>
</feature>
<dbReference type="AlphaFoldDB" id="A0A0A1WHB4"/>
<proteinExistence type="predicted"/>
<reference evidence="2" key="2">
    <citation type="journal article" date="2015" name="Gigascience">
        <title>Reconstructing a comprehensive transcriptome assembly of a white-pupal translocated strain of the pest fruit fly Bactrocera cucurbitae.</title>
        <authorList>
            <person name="Sim S.B."/>
            <person name="Calla B."/>
            <person name="Hall B."/>
            <person name="DeRego T."/>
            <person name="Geib S.M."/>
        </authorList>
    </citation>
    <scope>NUCLEOTIDE SEQUENCE</scope>
</reference>
<dbReference type="GO" id="GO:0003735">
    <property type="term" value="F:structural constituent of ribosome"/>
    <property type="evidence" value="ECO:0007669"/>
    <property type="project" value="InterPro"/>
</dbReference>
<organism evidence="2">
    <name type="scientific">Zeugodacus cucurbitae</name>
    <name type="common">Melon fruit fly</name>
    <name type="synonym">Bactrocera cucurbitae</name>
    <dbReference type="NCBI Taxonomy" id="28588"/>
    <lineage>
        <taxon>Eukaryota</taxon>
        <taxon>Metazoa</taxon>
        <taxon>Ecdysozoa</taxon>
        <taxon>Arthropoda</taxon>
        <taxon>Hexapoda</taxon>
        <taxon>Insecta</taxon>
        <taxon>Pterygota</taxon>
        <taxon>Neoptera</taxon>
        <taxon>Endopterygota</taxon>
        <taxon>Diptera</taxon>
        <taxon>Brachycera</taxon>
        <taxon>Muscomorpha</taxon>
        <taxon>Tephritoidea</taxon>
        <taxon>Tephritidae</taxon>
        <taxon>Zeugodacus</taxon>
        <taxon>Zeugodacus</taxon>
    </lineage>
</organism>
<dbReference type="PANTHER" id="PTHR28589">
    <property type="entry name" value="28S RIBOSOMAL PROTEIN S34, MITOCHONDRIAL"/>
    <property type="match status" value="1"/>
</dbReference>
<keyword evidence="2" id="KW-0687">Ribonucleoprotein</keyword>
<dbReference type="Pfam" id="PF16053">
    <property type="entry name" value="MRP-S34"/>
    <property type="match status" value="1"/>
</dbReference>
<name>A0A0A1WHB4_ZEUCU</name>
<dbReference type="EMBL" id="GBXI01016211">
    <property type="protein sequence ID" value="JAC98080.1"/>
    <property type="molecule type" value="Transcribed_RNA"/>
</dbReference>
<dbReference type="GO" id="GO:0005739">
    <property type="term" value="C:mitochondrion"/>
    <property type="evidence" value="ECO:0007669"/>
    <property type="project" value="InterPro"/>
</dbReference>
<evidence type="ECO:0000313" key="2">
    <source>
        <dbReference type="EMBL" id="JAC98080.1"/>
    </source>
</evidence>
<sequence>MGKRNKRRCHPKPYYKGKPLWQLLKNLPNHGVGRLIIRSSFQQDEKQPSYMRILAVDMATKTIKNPNKPNNIKIPVTVERKLRGVIFPRPVNIQSTSYLSDFMLIPETEEEKLLRNSKTASEYNYVYWSVAQKRRIRKMIAGGMSPEEAKQREKKRKAREDAEVQECAVLNRNQTNFEDNFDDYIDEEETDELCDSQNFPKEQIQKYPAFSKEKFSGQSYGSKRSCSQSSIPEEVSSAKWTKCQ</sequence>
<evidence type="ECO:0000256" key="1">
    <source>
        <dbReference type="SAM" id="MobiDB-lite"/>
    </source>
</evidence>
<keyword evidence="2" id="KW-0689">Ribosomal protein</keyword>
<dbReference type="InterPro" id="IPR032053">
    <property type="entry name" value="Ribosomal_mS34"/>
</dbReference>
<gene>
    <name evidence="2" type="primary">MRPS34</name>
    <name evidence="2" type="ORF">g.3355</name>
</gene>
<feature type="compositionally biased region" description="Polar residues" evidence="1">
    <location>
        <begin position="216"/>
        <end position="231"/>
    </location>
</feature>
<reference evidence="2" key="1">
    <citation type="submission" date="2014-11" db="EMBL/GenBank/DDBJ databases">
        <authorList>
            <person name="Geib S."/>
        </authorList>
    </citation>
    <scope>NUCLEOTIDE SEQUENCE</scope>
</reference>
<accession>A0A0A1WHB4</accession>
<feature type="region of interest" description="Disordered" evidence="1">
    <location>
        <begin position="215"/>
        <end position="244"/>
    </location>
</feature>
<dbReference type="PANTHER" id="PTHR28589:SF1">
    <property type="entry name" value="SMALL RIBOSOMAL SUBUNIT PROTEIN MS34"/>
    <property type="match status" value="1"/>
</dbReference>